<organism evidence="2 3">
    <name type="scientific">Cercospora kikuchii</name>
    <dbReference type="NCBI Taxonomy" id="84275"/>
    <lineage>
        <taxon>Eukaryota</taxon>
        <taxon>Fungi</taxon>
        <taxon>Dikarya</taxon>
        <taxon>Ascomycota</taxon>
        <taxon>Pezizomycotina</taxon>
        <taxon>Dothideomycetes</taxon>
        <taxon>Dothideomycetidae</taxon>
        <taxon>Mycosphaerellales</taxon>
        <taxon>Mycosphaerellaceae</taxon>
        <taxon>Cercospora</taxon>
    </lineage>
</organism>
<reference evidence="2 3" key="1">
    <citation type="submission" date="2021-01" db="EMBL/GenBank/DDBJ databases">
        <title>Cercospora kikuchii MAFF 305040 whole genome shotgun sequence.</title>
        <authorList>
            <person name="Kashiwa T."/>
            <person name="Suzuki T."/>
        </authorList>
    </citation>
    <scope>NUCLEOTIDE SEQUENCE [LARGE SCALE GENOMIC DNA]</scope>
    <source>
        <strain evidence="2 3">MAFF 305040</strain>
    </source>
</reference>
<feature type="region of interest" description="Disordered" evidence="1">
    <location>
        <begin position="100"/>
        <end position="198"/>
    </location>
</feature>
<feature type="region of interest" description="Disordered" evidence="1">
    <location>
        <begin position="1"/>
        <end position="53"/>
    </location>
</feature>
<evidence type="ECO:0000313" key="2">
    <source>
        <dbReference type="EMBL" id="GIZ42393.1"/>
    </source>
</evidence>
<name>A0A9P3FCN0_9PEZI</name>
<dbReference type="GeneID" id="68291241"/>
<proteinExistence type="predicted"/>
<dbReference type="AlphaFoldDB" id="A0A9P3FCN0"/>
<keyword evidence="3" id="KW-1185">Reference proteome</keyword>
<sequence length="198" mass="22112">MPNLATPFGTVLPMPPFRTSGDRGASQAADRTAQNQTSANADDDHAVATRKAKAEIQALSREARKCKRRLAKAHARLEKLKPKDRHERVNAWLEASTGGDGKLVQEARPSFDQDGFPIPNQQWRKVEETGGANSQDTKKYDSVAGKRVPLIQTAFMRARDFRRQQEKRSKREQNMTSASSDRKRKREPSSVDLGSAGR</sequence>
<protein>
    <submittedName>
        <fullName evidence="2">Uncharacterized protein</fullName>
    </submittedName>
</protein>
<dbReference type="OrthoDB" id="3650456at2759"/>
<accession>A0A9P3FCN0</accession>
<evidence type="ECO:0000313" key="3">
    <source>
        <dbReference type="Proteomes" id="UP000825890"/>
    </source>
</evidence>
<comment type="caution">
    <text evidence="2">The sequence shown here is derived from an EMBL/GenBank/DDBJ whole genome shotgun (WGS) entry which is preliminary data.</text>
</comment>
<dbReference type="RefSeq" id="XP_044656880.1">
    <property type="nucleotide sequence ID" value="XM_044800945.1"/>
</dbReference>
<evidence type="ECO:0000256" key="1">
    <source>
        <dbReference type="SAM" id="MobiDB-lite"/>
    </source>
</evidence>
<dbReference type="EMBL" id="BOLY01000003">
    <property type="protein sequence ID" value="GIZ42393.1"/>
    <property type="molecule type" value="Genomic_DNA"/>
</dbReference>
<feature type="compositionally biased region" description="Basic and acidic residues" evidence="1">
    <location>
        <begin position="157"/>
        <end position="173"/>
    </location>
</feature>
<gene>
    <name evidence="2" type="ORF">CKM354_000566600</name>
</gene>
<dbReference type="Proteomes" id="UP000825890">
    <property type="component" value="Unassembled WGS sequence"/>
</dbReference>